<accession>A0A931I3C1</accession>
<keyword evidence="4" id="KW-1185">Reference proteome</keyword>
<name>A0A931I3C1_9HYPH</name>
<evidence type="ECO:0000259" key="2">
    <source>
        <dbReference type="Pfam" id="PF05076"/>
    </source>
</evidence>
<organism evidence="3 4">
    <name type="scientific">Methylobrevis albus</name>
    <dbReference type="NCBI Taxonomy" id="2793297"/>
    <lineage>
        <taxon>Bacteria</taxon>
        <taxon>Pseudomonadati</taxon>
        <taxon>Pseudomonadota</taxon>
        <taxon>Alphaproteobacteria</taxon>
        <taxon>Hyphomicrobiales</taxon>
        <taxon>Pleomorphomonadaceae</taxon>
        <taxon>Methylobrevis</taxon>
    </lineage>
</organism>
<sequence>MSVAAAIRKGAVAAALTLLATCWSHAMDRSEKSPGGDRITRHADERDGLHAPSDAAVHLEEIETFLEGFLGPSAGVLHEIVSDEVHLDVIVFGPTADRDTWTFVTSGMSDRAMNVPDGLEPPEAYQYAELVITLPGDWFPRVGEGLPPDEAFAQPGKYWPIRVLKQLARLPHLYDSWIWLGHTFAEEGTPPEPYDPTTKLAGALLISPLGWPPDRTTLVTADGTQIEFMAVFPLYPDELDYKLNKGLKPLVDALSGAGVDDTVRPDRPSSIINKGLRGLLRKVLPWSS</sequence>
<evidence type="ECO:0000313" key="4">
    <source>
        <dbReference type="Proteomes" id="UP000631694"/>
    </source>
</evidence>
<feature type="domain" description="Suppressor of fused-like" evidence="2">
    <location>
        <begin position="84"/>
        <end position="268"/>
    </location>
</feature>
<comment type="caution">
    <text evidence="3">The sequence shown here is derived from an EMBL/GenBank/DDBJ whole genome shotgun (WGS) entry which is preliminary data.</text>
</comment>
<protein>
    <submittedName>
        <fullName evidence="3">Suppressor of fused domain protein</fullName>
    </submittedName>
</protein>
<gene>
    <name evidence="3" type="ORF">I5731_12605</name>
</gene>
<keyword evidence="1" id="KW-0732">Signal</keyword>
<dbReference type="Proteomes" id="UP000631694">
    <property type="component" value="Unassembled WGS sequence"/>
</dbReference>
<dbReference type="Pfam" id="PF05076">
    <property type="entry name" value="SUFU"/>
    <property type="match status" value="1"/>
</dbReference>
<dbReference type="RefSeq" id="WP_197311759.1">
    <property type="nucleotide sequence ID" value="NZ_JADZLT010000051.1"/>
</dbReference>
<dbReference type="AlphaFoldDB" id="A0A931I3C1"/>
<feature type="chain" id="PRO_5038106511" evidence="1">
    <location>
        <begin position="27"/>
        <end position="288"/>
    </location>
</feature>
<dbReference type="InterPro" id="IPR020941">
    <property type="entry name" value="SUFU-like_domain"/>
</dbReference>
<evidence type="ECO:0000313" key="3">
    <source>
        <dbReference type="EMBL" id="MBH0238669.1"/>
    </source>
</evidence>
<evidence type="ECO:0000256" key="1">
    <source>
        <dbReference type="SAM" id="SignalP"/>
    </source>
</evidence>
<dbReference type="EMBL" id="JADZLT010000051">
    <property type="protein sequence ID" value="MBH0238669.1"/>
    <property type="molecule type" value="Genomic_DNA"/>
</dbReference>
<feature type="signal peptide" evidence="1">
    <location>
        <begin position="1"/>
        <end position="26"/>
    </location>
</feature>
<proteinExistence type="predicted"/>
<reference evidence="3" key="1">
    <citation type="submission" date="2020-12" db="EMBL/GenBank/DDBJ databases">
        <title>Methylobrevis albus sp. nov., isolated from fresh water lack sediment.</title>
        <authorList>
            <person name="Zou Q."/>
        </authorList>
    </citation>
    <scope>NUCLEOTIDE SEQUENCE</scope>
    <source>
        <strain evidence="3">L22</strain>
    </source>
</reference>